<comment type="caution">
    <text evidence="3">The sequence shown here is derived from an EMBL/GenBank/DDBJ whole genome shotgun (WGS) entry which is preliminary data.</text>
</comment>
<keyword evidence="2" id="KW-0732">Signal</keyword>
<dbReference type="InterPro" id="IPR023346">
    <property type="entry name" value="Lysozyme-like_dom_sf"/>
</dbReference>
<gene>
    <name evidence="3" type="ORF">FJM51_04660</name>
</gene>
<feature type="signal peptide" evidence="2">
    <location>
        <begin position="1"/>
        <end position="24"/>
    </location>
</feature>
<evidence type="ECO:0000313" key="4">
    <source>
        <dbReference type="Proteomes" id="UP000319255"/>
    </source>
</evidence>
<dbReference type="SUPFAM" id="SSF53955">
    <property type="entry name" value="Lysozyme-like"/>
    <property type="match status" value="1"/>
</dbReference>
<evidence type="ECO:0000313" key="3">
    <source>
        <dbReference type="EMBL" id="TPE52475.1"/>
    </source>
</evidence>
<organism evidence="3 4">
    <name type="scientific">Amaricoccus solimangrovi</name>
    <dbReference type="NCBI Taxonomy" id="2589815"/>
    <lineage>
        <taxon>Bacteria</taxon>
        <taxon>Pseudomonadati</taxon>
        <taxon>Pseudomonadota</taxon>
        <taxon>Alphaproteobacteria</taxon>
        <taxon>Rhodobacterales</taxon>
        <taxon>Paracoccaceae</taxon>
        <taxon>Amaricoccus</taxon>
    </lineage>
</organism>
<evidence type="ECO:0000256" key="2">
    <source>
        <dbReference type="SAM" id="SignalP"/>
    </source>
</evidence>
<dbReference type="OrthoDB" id="5945995at2"/>
<feature type="compositionally biased region" description="Low complexity" evidence="1">
    <location>
        <begin position="217"/>
        <end position="229"/>
    </location>
</feature>
<dbReference type="Proteomes" id="UP000319255">
    <property type="component" value="Unassembled WGS sequence"/>
</dbReference>
<keyword evidence="4" id="KW-1185">Reference proteome</keyword>
<proteinExistence type="predicted"/>
<feature type="region of interest" description="Disordered" evidence="1">
    <location>
        <begin position="190"/>
        <end position="229"/>
    </location>
</feature>
<reference evidence="3 4" key="1">
    <citation type="submission" date="2019-06" db="EMBL/GenBank/DDBJ databases">
        <title>A novel bacterium of genus Amaricoccus, isolated from marine sediment.</title>
        <authorList>
            <person name="Huang H."/>
            <person name="Mo K."/>
            <person name="Hu Y."/>
        </authorList>
    </citation>
    <scope>NUCLEOTIDE SEQUENCE [LARGE SCALE GENOMIC DNA]</scope>
    <source>
        <strain evidence="3 4">HB172011</strain>
    </source>
</reference>
<feature type="chain" id="PRO_5021216142" evidence="2">
    <location>
        <begin position="25"/>
        <end position="275"/>
    </location>
</feature>
<dbReference type="EMBL" id="VFRP01000003">
    <property type="protein sequence ID" value="TPE52475.1"/>
    <property type="molecule type" value="Genomic_DNA"/>
</dbReference>
<accession>A0A501WW57</accession>
<sequence length="275" mass="29131">MMMATVARVLALCLALLAAGPARSESDPDAALCEAAIADGARRGGVPVEVLHAVALTETGRKSSGRIRPYPWAINREGQGHWFPDRQAAIAFARRSLAEGRDSFDVGCAQINYRWHGHAFPSLEDMFDPQWTATYAAQFLRNLYEERGSWSEAAGAYHSLSPDLAAVYRQRFDRILAGLGPEDVLATPGRGWRAAGAPPETRRAGRAERRAGRARAKMAGAGPAAPALPGSVARMPAEAVAGAMPGAGGRPLLTGGRPLTGAARPLLVSPGAWLY</sequence>
<name>A0A501WW57_9RHOB</name>
<evidence type="ECO:0000256" key="1">
    <source>
        <dbReference type="SAM" id="MobiDB-lite"/>
    </source>
</evidence>
<dbReference type="RefSeq" id="WP_140452958.1">
    <property type="nucleotide sequence ID" value="NZ_VFRP01000003.1"/>
</dbReference>
<protein>
    <submittedName>
        <fullName evidence="3">Lytic transglycosylase domain-containing protein</fullName>
    </submittedName>
</protein>
<feature type="compositionally biased region" description="Basic and acidic residues" evidence="1">
    <location>
        <begin position="200"/>
        <end position="211"/>
    </location>
</feature>
<dbReference type="AlphaFoldDB" id="A0A501WW57"/>